<dbReference type="Pfam" id="PF14905">
    <property type="entry name" value="OMP_b-brl_3"/>
    <property type="match status" value="1"/>
</dbReference>
<keyword evidence="2" id="KW-0472">Membrane</keyword>
<dbReference type="InterPro" id="IPR036942">
    <property type="entry name" value="Beta-barrel_TonB_sf"/>
</dbReference>
<keyword evidence="3" id="KW-0998">Cell outer membrane</keyword>
<name>A0A7K1U2V2_9BACT</name>
<dbReference type="Proteomes" id="UP000461730">
    <property type="component" value="Unassembled WGS sequence"/>
</dbReference>
<accession>A0A7K1U2V2</accession>
<dbReference type="RefSeq" id="WP_157306108.1">
    <property type="nucleotide sequence ID" value="NZ_WRXN01000003.1"/>
</dbReference>
<protein>
    <submittedName>
        <fullName evidence="6">TonB-dependent receptor</fullName>
    </submittedName>
</protein>
<dbReference type="SUPFAM" id="SSF56935">
    <property type="entry name" value="Porins"/>
    <property type="match status" value="1"/>
</dbReference>
<evidence type="ECO:0000256" key="1">
    <source>
        <dbReference type="ARBA" id="ARBA00004442"/>
    </source>
</evidence>
<proteinExistence type="predicted"/>
<evidence type="ECO:0000256" key="2">
    <source>
        <dbReference type="ARBA" id="ARBA00023136"/>
    </source>
</evidence>
<dbReference type="PANTHER" id="PTHR40980:SF4">
    <property type="entry name" value="TONB-DEPENDENT RECEPTOR-LIKE BETA-BARREL DOMAIN-CONTAINING PROTEIN"/>
    <property type="match status" value="1"/>
</dbReference>
<evidence type="ECO:0000313" key="6">
    <source>
        <dbReference type="EMBL" id="MVT08697.1"/>
    </source>
</evidence>
<comment type="caution">
    <text evidence="6">The sequence shown here is derived from an EMBL/GenBank/DDBJ whole genome shotgun (WGS) entry which is preliminary data.</text>
</comment>
<dbReference type="GO" id="GO:0009279">
    <property type="term" value="C:cell outer membrane"/>
    <property type="evidence" value="ECO:0007669"/>
    <property type="project" value="UniProtKB-SubCell"/>
</dbReference>
<dbReference type="InterPro" id="IPR041700">
    <property type="entry name" value="OMP_b-brl_3"/>
</dbReference>
<gene>
    <name evidence="6" type="ORF">GO493_10525</name>
</gene>
<dbReference type="InterPro" id="IPR008969">
    <property type="entry name" value="CarboxyPept-like_regulatory"/>
</dbReference>
<keyword evidence="6" id="KW-0675">Receptor</keyword>
<sequence length="812" mass="91462">MKQLILIVLLAIASYSTSFAQQINGKVTIKITETNGQPLPFTNVLLRQVKDSSLVKGELSTVDGTTTFEKIEAGKYFIQASLMGYATVNTASFSIDASHRQLNLPAIALHPSTQTLQGVTVSAQKPFIERKDGATVLNVESSLAASGGSALDVLKRAPGVQIDKDDNIILKGNQGVTVMLDGKLTYLSGEQLANLLKSLPAESISQIEIITSPSAKYDAAGKSGIINIKTKKGVITGINGSLNAGGGFGRYGFYNAGGNLNWRTQRFNLFGTYNYANRKFFNSRLLTRNIEGDEPQFFSSSVYGNRNFINNSYKAGMDYFITQKHTVGVLVNGYRNSFYANNWNRTDISSGRYPHRVLDSILNTFSTSNNRFNNTTVNLNYKGQLDTVGTELSVDADYADFKYQRRIHLRDSMYYVDHQQNVNPHAIRNFTVTAFTIKSIKADLVLPVNKTTKIEAGFKGSFVKTDNDLSYDSLQNGHYEHAVTQSNRFIYTEDVLAAYGIIKKNFKKTDMQLGLRMEHTSSDGYSVTLQSHVKRNYLNLFPSLSVDHTFSETHKLGLSYSKRITRPSYDDLNPFVYYLDKYTYFRGNPYLNPEYIHKGEITYTLKQKYILAAAYTLTKDVMLEYLDQNDETKVTTSYDKNFKRSYGYNVSMTVPLDPFKWWNITNNVNLNYNKFDVQDSMVNTGTSALGVSYQSTHTFTLPDNWKLELNGYYDSPFSWGIFKFKSSYAVGFGAQKSLFSKKVTVKLNVTDFTNGEQFRGVARYNNLDMNIHNRWQNRRANLAVTWNFGNSAVKAARERQTGTSDEERRTGS</sequence>
<evidence type="ECO:0000256" key="4">
    <source>
        <dbReference type="SAM" id="SignalP"/>
    </source>
</evidence>
<keyword evidence="4" id="KW-0732">Signal</keyword>
<reference evidence="6 7" key="1">
    <citation type="submission" date="2019-12" db="EMBL/GenBank/DDBJ databases">
        <title>Chitinophaga sp. strain ysch24 (GDMCC 1.1355), whole genome shotgun sequence.</title>
        <authorList>
            <person name="Zhang X."/>
        </authorList>
    </citation>
    <scope>NUCLEOTIDE SEQUENCE [LARGE SCALE GENOMIC DNA]</scope>
    <source>
        <strain evidence="7">ysch24</strain>
    </source>
</reference>
<dbReference type="EMBL" id="WRXN01000003">
    <property type="protein sequence ID" value="MVT08697.1"/>
    <property type="molecule type" value="Genomic_DNA"/>
</dbReference>
<dbReference type="InterPro" id="IPR037066">
    <property type="entry name" value="Plug_dom_sf"/>
</dbReference>
<comment type="subcellular location">
    <subcellularLocation>
        <location evidence="1">Cell outer membrane</location>
    </subcellularLocation>
</comment>
<dbReference type="AlphaFoldDB" id="A0A7K1U2V2"/>
<evidence type="ECO:0000313" key="7">
    <source>
        <dbReference type="Proteomes" id="UP000461730"/>
    </source>
</evidence>
<dbReference type="PANTHER" id="PTHR40980">
    <property type="entry name" value="PLUG DOMAIN-CONTAINING PROTEIN"/>
    <property type="match status" value="1"/>
</dbReference>
<dbReference type="SUPFAM" id="SSF49464">
    <property type="entry name" value="Carboxypeptidase regulatory domain-like"/>
    <property type="match status" value="1"/>
</dbReference>
<evidence type="ECO:0000259" key="5">
    <source>
        <dbReference type="Pfam" id="PF14905"/>
    </source>
</evidence>
<dbReference type="Gene3D" id="2.40.170.20">
    <property type="entry name" value="TonB-dependent receptor, beta-barrel domain"/>
    <property type="match status" value="1"/>
</dbReference>
<organism evidence="6 7">
    <name type="scientific">Chitinophaga tropicalis</name>
    <dbReference type="NCBI Taxonomy" id="2683588"/>
    <lineage>
        <taxon>Bacteria</taxon>
        <taxon>Pseudomonadati</taxon>
        <taxon>Bacteroidota</taxon>
        <taxon>Chitinophagia</taxon>
        <taxon>Chitinophagales</taxon>
        <taxon>Chitinophagaceae</taxon>
        <taxon>Chitinophaga</taxon>
    </lineage>
</organism>
<dbReference type="Gene3D" id="2.170.130.10">
    <property type="entry name" value="TonB-dependent receptor, plug domain"/>
    <property type="match status" value="1"/>
</dbReference>
<feature type="signal peptide" evidence="4">
    <location>
        <begin position="1"/>
        <end position="20"/>
    </location>
</feature>
<feature type="chain" id="PRO_5029502537" evidence="4">
    <location>
        <begin position="21"/>
        <end position="812"/>
    </location>
</feature>
<evidence type="ECO:0000256" key="3">
    <source>
        <dbReference type="ARBA" id="ARBA00023237"/>
    </source>
</evidence>
<feature type="domain" description="Outer membrane protein beta-barrel" evidence="5">
    <location>
        <begin position="384"/>
        <end position="786"/>
    </location>
</feature>
<keyword evidence="7" id="KW-1185">Reference proteome</keyword>